<feature type="region of interest" description="Disordered" evidence="5">
    <location>
        <begin position="505"/>
        <end position="556"/>
    </location>
</feature>
<keyword evidence="6" id="KW-0812">Transmembrane</keyword>
<evidence type="ECO:0000256" key="3">
    <source>
        <dbReference type="ARBA" id="ARBA00029447"/>
    </source>
</evidence>
<dbReference type="PRINTS" id="PR00260">
    <property type="entry name" value="CHEMTRNSDUCR"/>
</dbReference>
<feature type="compositionally biased region" description="Polar residues" evidence="5">
    <location>
        <begin position="293"/>
        <end position="306"/>
    </location>
</feature>
<dbReference type="CDD" id="cd06225">
    <property type="entry name" value="HAMP"/>
    <property type="match status" value="1"/>
</dbReference>
<sequence length="556" mass="59158">MRLRDIRIGLKLSLIFSLLAVLLVAAGIVGVMGNRAIHGDLEDVFEIRLPGMNLLLEADRDLHQLLVAERSLAYAAPGSPEYARLMKEYEENLEQTVRRFGMYAAKATSPGEQAIIPQFHAAIREWEPISRRVLAGFAAGTPESQAAAVTLTLGEASVKFEAMRGHIDKLTDIILDLAEEDSNSAAEVYESNLIILICTILFGLIAGGLMTFVIARTITGPVTRSMALASAMAEGDMTRDIDIDQKDEVGNLAAALNRMVSRLRTVVLDVQEASANVTAGSEELSSSSQTLSHGATQQAAGVEEISSSMEQMASNIRQNAENATETEKIARSVSVDAEEGGKAVAQTVSAMKLIAEKISIIEEIARQTNLLALNAAIEAARAGEHGKGFAVVAAEVRKLAERSGAAAGEISELSSTSVQVAEKAGTMLGKMVPDIQRTAGLIQEISAASHEQDAGAAQINRAIQDLDSVIQQNASVSEETASSAEEMSAQAEQLQQAISFFRLSGSAKTRPARTAQRSRPTPELPASAPAAAADRTRNAGMALNMGADKDEDFERF</sequence>
<proteinExistence type="inferred from homology"/>
<dbReference type="Pfam" id="PF00015">
    <property type="entry name" value="MCPsignal"/>
    <property type="match status" value="1"/>
</dbReference>
<dbReference type="Pfam" id="PF00672">
    <property type="entry name" value="HAMP"/>
    <property type="match status" value="1"/>
</dbReference>
<dbReference type="PROSITE" id="PS50111">
    <property type="entry name" value="CHEMOTAXIS_TRANSDUC_2"/>
    <property type="match status" value="1"/>
</dbReference>
<protein>
    <submittedName>
        <fullName evidence="9">HAMP domain-containing protein</fullName>
    </submittedName>
</protein>
<dbReference type="PROSITE" id="PS50885">
    <property type="entry name" value="HAMP"/>
    <property type="match status" value="1"/>
</dbReference>
<dbReference type="SMART" id="SM00283">
    <property type="entry name" value="MA"/>
    <property type="match status" value="1"/>
</dbReference>
<dbReference type="SUPFAM" id="SSF58104">
    <property type="entry name" value="Methyl-accepting chemotaxis protein (MCP) signaling domain"/>
    <property type="match status" value="1"/>
</dbReference>
<dbReference type="InterPro" id="IPR003660">
    <property type="entry name" value="HAMP_dom"/>
</dbReference>
<keyword evidence="2" id="KW-0145">Chemotaxis</keyword>
<dbReference type="InterPro" id="IPR004089">
    <property type="entry name" value="MCPsignal_dom"/>
</dbReference>
<dbReference type="RefSeq" id="WP_155932235.1">
    <property type="nucleotide sequence ID" value="NZ_WODC01000001.1"/>
</dbReference>
<dbReference type="PANTHER" id="PTHR43531:SF11">
    <property type="entry name" value="METHYL-ACCEPTING CHEMOTAXIS PROTEIN 3"/>
    <property type="match status" value="1"/>
</dbReference>
<dbReference type="InterPro" id="IPR004090">
    <property type="entry name" value="Chemotax_Me-accpt_rcpt"/>
</dbReference>
<name>A0A7K1KKS1_9BACT</name>
<keyword evidence="4" id="KW-0807">Transducer</keyword>
<keyword evidence="6" id="KW-0472">Membrane</keyword>
<dbReference type="Pfam" id="PF12729">
    <property type="entry name" value="4HB_MCP_1"/>
    <property type="match status" value="1"/>
</dbReference>
<evidence type="ECO:0000256" key="5">
    <source>
        <dbReference type="SAM" id="MobiDB-lite"/>
    </source>
</evidence>
<feature type="domain" description="HAMP" evidence="8">
    <location>
        <begin position="216"/>
        <end position="268"/>
    </location>
</feature>
<evidence type="ECO:0000256" key="2">
    <source>
        <dbReference type="ARBA" id="ARBA00022500"/>
    </source>
</evidence>
<feature type="domain" description="Methyl-accepting transducer" evidence="7">
    <location>
        <begin position="273"/>
        <end position="488"/>
    </location>
</feature>
<dbReference type="PANTHER" id="PTHR43531">
    <property type="entry name" value="PROTEIN ICFG"/>
    <property type="match status" value="1"/>
</dbReference>
<dbReference type="AlphaFoldDB" id="A0A7K1KKS1"/>
<feature type="transmembrane region" description="Helical" evidence="6">
    <location>
        <begin position="193"/>
        <end position="215"/>
    </location>
</feature>
<evidence type="ECO:0000256" key="1">
    <source>
        <dbReference type="ARBA" id="ARBA00004370"/>
    </source>
</evidence>
<dbReference type="GO" id="GO:0007165">
    <property type="term" value="P:signal transduction"/>
    <property type="evidence" value="ECO:0007669"/>
    <property type="project" value="UniProtKB-KW"/>
</dbReference>
<reference evidence="9 10" key="1">
    <citation type="submission" date="2019-11" db="EMBL/GenBank/DDBJ databases">
        <title>Pseudodesulfovibrio alkaliphilus, sp. nov., an alkaliphilic sulfate-reducing bacteria from mud volcano of Taman peninsula, Russia.</title>
        <authorList>
            <person name="Frolova A."/>
            <person name="Merkel A.Y."/>
            <person name="Slobodkin A.I."/>
        </authorList>
    </citation>
    <scope>NUCLEOTIDE SEQUENCE [LARGE SCALE GENOMIC DNA]</scope>
    <source>
        <strain evidence="9 10">F-1</strain>
    </source>
</reference>
<dbReference type="GO" id="GO:0004888">
    <property type="term" value="F:transmembrane signaling receptor activity"/>
    <property type="evidence" value="ECO:0007669"/>
    <property type="project" value="InterPro"/>
</dbReference>
<evidence type="ECO:0000313" key="10">
    <source>
        <dbReference type="Proteomes" id="UP000461162"/>
    </source>
</evidence>
<feature type="compositionally biased region" description="Low complexity" evidence="5">
    <location>
        <begin position="281"/>
        <end position="292"/>
    </location>
</feature>
<keyword evidence="6" id="KW-1133">Transmembrane helix</keyword>
<dbReference type="CDD" id="cd11386">
    <property type="entry name" value="MCP_signal"/>
    <property type="match status" value="1"/>
</dbReference>
<feature type="region of interest" description="Disordered" evidence="5">
    <location>
        <begin position="279"/>
        <end position="306"/>
    </location>
</feature>
<dbReference type="SMART" id="SM00304">
    <property type="entry name" value="HAMP"/>
    <property type="match status" value="1"/>
</dbReference>
<evidence type="ECO:0000259" key="8">
    <source>
        <dbReference type="PROSITE" id="PS50885"/>
    </source>
</evidence>
<organism evidence="9 10">
    <name type="scientific">Pseudodesulfovibrio alkaliphilus</name>
    <dbReference type="NCBI Taxonomy" id="2661613"/>
    <lineage>
        <taxon>Bacteria</taxon>
        <taxon>Pseudomonadati</taxon>
        <taxon>Thermodesulfobacteriota</taxon>
        <taxon>Desulfovibrionia</taxon>
        <taxon>Desulfovibrionales</taxon>
        <taxon>Desulfovibrionaceae</taxon>
    </lineage>
</organism>
<keyword evidence="10" id="KW-1185">Reference proteome</keyword>
<comment type="subcellular location">
    <subcellularLocation>
        <location evidence="1">Membrane</location>
    </subcellularLocation>
</comment>
<comment type="similarity">
    <text evidence="3">Belongs to the methyl-accepting chemotaxis (MCP) protein family.</text>
</comment>
<gene>
    <name evidence="9" type="ORF">GKC30_03215</name>
</gene>
<dbReference type="InterPro" id="IPR051310">
    <property type="entry name" value="MCP_chemotaxis"/>
</dbReference>
<dbReference type="FunFam" id="1.10.287.950:FF:000001">
    <property type="entry name" value="Methyl-accepting chemotaxis sensory transducer"/>
    <property type="match status" value="1"/>
</dbReference>
<dbReference type="InterPro" id="IPR024478">
    <property type="entry name" value="HlyB_4HB_MCP"/>
</dbReference>
<dbReference type="EMBL" id="WODC01000001">
    <property type="protein sequence ID" value="MUM76640.1"/>
    <property type="molecule type" value="Genomic_DNA"/>
</dbReference>
<evidence type="ECO:0000313" key="9">
    <source>
        <dbReference type="EMBL" id="MUM76640.1"/>
    </source>
</evidence>
<comment type="caution">
    <text evidence="9">The sequence shown here is derived from an EMBL/GenBank/DDBJ whole genome shotgun (WGS) entry which is preliminary data.</text>
</comment>
<evidence type="ECO:0000256" key="4">
    <source>
        <dbReference type="PROSITE-ProRule" id="PRU00284"/>
    </source>
</evidence>
<evidence type="ECO:0000259" key="7">
    <source>
        <dbReference type="PROSITE" id="PS50111"/>
    </source>
</evidence>
<dbReference type="Gene3D" id="1.10.287.950">
    <property type="entry name" value="Methyl-accepting chemotaxis protein"/>
    <property type="match status" value="1"/>
</dbReference>
<evidence type="ECO:0000256" key="6">
    <source>
        <dbReference type="SAM" id="Phobius"/>
    </source>
</evidence>
<dbReference type="GO" id="GO:0006935">
    <property type="term" value="P:chemotaxis"/>
    <property type="evidence" value="ECO:0007669"/>
    <property type="project" value="UniProtKB-KW"/>
</dbReference>
<accession>A0A7K1KKS1</accession>
<dbReference type="Proteomes" id="UP000461162">
    <property type="component" value="Unassembled WGS sequence"/>
</dbReference>
<dbReference type="GO" id="GO:0005886">
    <property type="term" value="C:plasma membrane"/>
    <property type="evidence" value="ECO:0007669"/>
    <property type="project" value="TreeGrafter"/>
</dbReference>